<feature type="compositionally biased region" description="Low complexity" evidence="2">
    <location>
        <begin position="1208"/>
        <end position="1220"/>
    </location>
</feature>
<feature type="coiled-coil region" evidence="1">
    <location>
        <begin position="884"/>
        <end position="971"/>
    </location>
</feature>
<feature type="compositionally biased region" description="Polar residues" evidence="2">
    <location>
        <begin position="1421"/>
        <end position="1440"/>
    </location>
</feature>
<dbReference type="Proteomes" id="UP001165090">
    <property type="component" value="Unassembled WGS sequence"/>
</dbReference>
<feature type="compositionally biased region" description="Polar residues" evidence="2">
    <location>
        <begin position="1181"/>
        <end position="1207"/>
    </location>
</feature>
<feature type="compositionally biased region" description="Low complexity" evidence="2">
    <location>
        <begin position="1626"/>
        <end position="1637"/>
    </location>
</feature>
<dbReference type="SMART" id="SM00332">
    <property type="entry name" value="PP2Cc"/>
    <property type="match status" value="1"/>
</dbReference>
<proteinExistence type="predicted"/>
<feature type="coiled-coil region" evidence="1">
    <location>
        <begin position="657"/>
        <end position="684"/>
    </location>
</feature>
<feature type="compositionally biased region" description="Basic and acidic residues" evidence="2">
    <location>
        <begin position="781"/>
        <end position="795"/>
    </location>
</feature>
<feature type="compositionally biased region" description="Low complexity" evidence="2">
    <location>
        <begin position="1477"/>
        <end position="1510"/>
    </location>
</feature>
<dbReference type="PROSITE" id="PS51746">
    <property type="entry name" value="PPM_2"/>
    <property type="match status" value="1"/>
</dbReference>
<feature type="compositionally biased region" description="Polar residues" evidence="2">
    <location>
        <begin position="1526"/>
        <end position="1535"/>
    </location>
</feature>
<dbReference type="Gene3D" id="3.60.40.10">
    <property type="entry name" value="PPM-type phosphatase domain"/>
    <property type="match status" value="1"/>
</dbReference>
<feature type="coiled-coil region" evidence="1">
    <location>
        <begin position="191"/>
        <end position="334"/>
    </location>
</feature>
<protein>
    <recommendedName>
        <fullName evidence="3">PPM-type phosphatase domain-containing protein</fullName>
    </recommendedName>
</protein>
<dbReference type="PANTHER" id="PTHR12320:SF60">
    <property type="entry name" value="PROTEIN PHOSPHATASE 2C 26-RELATED"/>
    <property type="match status" value="1"/>
</dbReference>
<feature type="region of interest" description="Disordered" evidence="2">
    <location>
        <begin position="781"/>
        <end position="804"/>
    </location>
</feature>
<evidence type="ECO:0000256" key="2">
    <source>
        <dbReference type="SAM" id="MobiDB-lite"/>
    </source>
</evidence>
<feature type="compositionally biased region" description="Low complexity" evidence="2">
    <location>
        <begin position="123"/>
        <end position="137"/>
    </location>
</feature>
<feature type="compositionally biased region" description="Polar residues" evidence="2">
    <location>
        <begin position="1395"/>
        <end position="1413"/>
    </location>
</feature>
<dbReference type="InterPro" id="IPR039123">
    <property type="entry name" value="PPTC7"/>
</dbReference>
<gene>
    <name evidence="4" type="ORF">VaNZ11_017043</name>
</gene>
<accession>A0ABQ5SQJ2</accession>
<name>A0ABQ5SQJ2_9CHLO</name>
<feature type="coiled-coil region" evidence="1">
    <location>
        <begin position="524"/>
        <end position="612"/>
    </location>
</feature>
<feature type="compositionally biased region" description="Polar residues" evidence="2">
    <location>
        <begin position="1221"/>
        <end position="1237"/>
    </location>
</feature>
<dbReference type="PANTHER" id="PTHR12320">
    <property type="entry name" value="PROTEIN PHOSPHATASE 2C"/>
    <property type="match status" value="1"/>
</dbReference>
<feature type="coiled-coil region" evidence="1">
    <location>
        <begin position="391"/>
        <end position="494"/>
    </location>
</feature>
<feature type="compositionally biased region" description="Low complexity" evidence="2">
    <location>
        <begin position="1578"/>
        <end position="1591"/>
    </location>
</feature>
<evidence type="ECO:0000256" key="1">
    <source>
        <dbReference type="SAM" id="Coils"/>
    </source>
</evidence>
<feature type="region of interest" description="Disordered" evidence="2">
    <location>
        <begin position="1037"/>
        <end position="1740"/>
    </location>
</feature>
<keyword evidence="1" id="KW-0175">Coiled coil</keyword>
<evidence type="ECO:0000313" key="4">
    <source>
        <dbReference type="EMBL" id="GLI71738.1"/>
    </source>
</evidence>
<comment type="caution">
    <text evidence="4">The sequence shown here is derived from an EMBL/GenBank/DDBJ whole genome shotgun (WGS) entry which is preliminary data.</text>
</comment>
<organism evidence="4 5">
    <name type="scientific">Volvox africanus</name>
    <dbReference type="NCBI Taxonomy" id="51714"/>
    <lineage>
        <taxon>Eukaryota</taxon>
        <taxon>Viridiplantae</taxon>
        <taxon>Chlorophyta</taxon>
        <taxon>core chlorophytes</taxon>
        <taxon>Chlorophyceae</taxon>
        <taxon>CS clade</taxon>
        <taxon>Chlamydomonadales</taxon>
        <taxon>Volvocaceae</taxon>
        <taxon>Volvox</taxon>
    </lineage>
</organism>
<feature type="compositionally biased region" description="Low complexity" evidence="2">
    <location>
        <begin position="1647"/>
        <end position="1681"/>
    </location>
</feature>
<dbReference type="InterPro" id="IPR001932">
    <property type="entry name" value="PPM-type_phosphatase-like_dom"/>
</dbReference>
<dbReference type="SUPFAM" id="SSF81606">
    <property type="entry name" value="PP2C-like"/>
    <property type="match status" value="1"/>
</dbReference>
<feature type="compositionally biased region" description="Polar residues" evidence="2">
    <location>
        <begin position="1338"/>
        <end position="1352"/>
    </location>
</feature>
<feature type="compositionally biased region" description="Low complexity" evidence="2">
    <location>
        <begin position="1110"/>
        <end position="1121"/>
    </location>
</feature>
<reference evidence="4 5" key="1">
    <citation type="journal article" date="2023" name="IScience">
        <title>Expanded male sex-determining region conserved during the evolution of homothallism in the green alga Volvox.</title>
        <authorList>
            <person name="Yamamoto K."/>
            <person name="Matsuzaki R."/>
            <person name="Mahakham W."/>
            <person name="Heman W."/>
            <person name="Sekimoto H."/>
            <person name="Kawachi M."/>
            <person name="Minakuchi Y."/>
            <person name="Toyoda A."/>
            <person name="Nozaki H."/>
        </authorList>
    </citation>
    <scope>NUCLEOTIDE SEQUENCE [LARGE SCALE GENOMIC DNA]</scope>
    <source>
        <strain evidence="4 5">NIES-4468</strain>
    </source>
</reference>
<keyword evidence="5" id="KW-1185">Reference proteome</keyword>
<sequence length="2148" mass="224090">MFSLSGNTKLPGQHGIGLQEHLVRHTCFVGRPFRAVAVVPNYGRRRLYVLATKFTVNTNQSNTHQVVQIIPTGSAPRIQSGAYGLLPALAGGLVALTGLVTLIRSVLQKRTYVATDAGADNQAIGGQAAGSASSPSGRTAEPRASDADVTPGVQKLYEAQQQSGQGRVVEPAAGDEGNALQWQQGMLELEQTRARQSTSELQRELQDAELELLRVQQERVTRVTGARVELKESRRKAELLEAMVGALRERLRREEDRNAALEEEIESGRAEMARFAQQRQEMQERVDSLRMELADTQAKLLVAQARAAELDARLAHLVVQNKKLELRVGELEAQLQARTVTVASAASAAEDKLQLMQAAADADRLLIAKLQGKLAEREAQLTLLRDGESELQEVLERSKAAAAQMSELLRQRDSELLRLQEALRAAEDRRLEQEKALNAQVAVLQQEREPVLLRLKQTIKEAEARRLEEAAAMKKKLEELQKLHEEQLHQLRVAGGEAGLAAQAEVAALKAQLSGLQSERDREVALLNSQLQESAQHAEQLREAAKAQAATQQAEVKVLQEELETAKIRAEQSSARRVAEVSELRSALEQQLEIARQEALDARTQLATVKEQLDGVLSQEFLQLLEEELRRSILPGTGTQPTARVTSSGSPLTEQELRDLDSREAALRHQLESLSAELAELQSGAVSRMGPALVARAQELEGAVAQSRKALRAREVVGDQQGIQRITQHLSTVNSELAALYRSVMLPAARSRERVVRLEMQDREVELRGVVEQQIRVQDRLDQERREAEQRREKAVAAASGPTQQQLRRAVQSRVKELLQEREQQAQHQAAAREKQLQAQLRAAQAGSVTQQRELRAVQEAVEKQARLMEESWKLQLETSSRALQEAAVDKQRLAAEVNRSTEQVQRQLAELESLRRELLAARSMVTTLRRAAEDSRATVAQQSVGAAQEVQRLAAQVQQLQSALRERERQYAASSKAPALPQQAITIRGTPSMRQPATTAAVAPTAQLPAAIETNAAPARVPPMSDGIVRRKSADLVKPKDTSAPGVGFHDHAGSGGVAQDGSSTADALQSKVPTAANGDGGFKPLTPLRPGWPVQYGGTESAPPTQLAAAGGEAMATETPVPVPGSAKGSCTGYSKGTEEGGADGNVRNNSNGIITVRAPPAGNAAQGPGPLTGPPQLSANRVGTSNGASVSNDNRTGSSNTPNGIQAASSPPAAAIQKTVSPSSTPQQLAQLKQPTPVGGIKTSRAQSRSQPAEELAASTSSQSAVPGPAINASSATSRRQGHHELPPSSPVPSDVGSVMDAETVRVATRQGSGAFPEDGQGGQDADAKGGKESQIGSVGSEPSTSSLASADGSAARAGQIEASTQEDGSLAKAGADTKDALTTAGGRSPVQLKQQQDQTPRGVRSQASRRSVPPGPFNSTPLPVTATGNSLPSAAVTSIGDAQVQPQQPQQPQQPREEGNITTSEDTNPAGGATTSSDATSSSASSSASSSRSSVSHAIMSSNTTSVPPPASTTALSGAFINPTTTQSVSQPPGFAIPSPPPIEPLTPLKVPAPADFTDFKRTIPGPPAGATNSGAVAASPSGSPAAPKVPSPSEPKATQRQASQAPSPPLATPSGTASVPASAQGSRSSSQRAKPKTPQPQSPAAAAMAAATGAAEAARRAAAAAVSVAPSSKPPGFNTPPIAEWGRPKPQQDAADGTDQNAVASGGASRLRESGSENSSVTSKPAEEGGTSFFSDAELGAEIAAIAQSLVQRTIGGGARSQQPSPPEPQASSTASQRPSVSPEAAERGSMPEAAGVQPATVTSAAAATAAIRLSSASMAAALSGPATGPARRLQLSVAAYGVPHVAKAEKGSEDAYFMVTPSGGVVTSSGGGGRGGVSAGRSAPGGALAGVSVLGVADGVGGWVEANVDPGQYSREVVDAAARAAEEIGPGADPRQLLAEAQAAVRTIGSCTACVAVLGEKAPASADKGPGGQVLSIANLGDSGCRVVRRASLVLATSAQEHQFNMPYQMAHPDNLPDTDTAADAQMYQLALEPGDVIVLATDGLFDNMWDEELVSMVAAAAASIPPGLAGPAAAAAAQSAAQQLSSSLVAAAFRHAQDPGFRSPWAVELANQPAASWISRLFPRGGKMDDITAVVAIVTTA</sequence>
<dbReference type="SMART" id="SM00331">
    <property type="entry name" value="PP2C_SIG"/>
    <property type="match status" value="1"/>
</dbReference>
<dbReference type="EMBL" id="BSDZ01000119">
    <property type="protein sequence ID" value="GLI71738.1"/>
    <property type="molecule type" value="Genomic_DNA"/>
</dbReference>
<feature type="region of interest" description="Disordered" evidence="2">
    <location>
        <begin position="123"/>
        <end position="149"/>
    </location>
</feature>
<feature type="domain" description="PPM-type phosphatase" evidence="3">
    <location>
        <begin position="1845"/>
        <end position="2145"/>
    </location>
</feature>
<evidence type="ECO:0000259" key="3">
    <source>
        <dbReference type="PROSITE" id="PS51746"/>
    </source>
</evidence>
<dbReference type="InterPro" id="IPR036457">
    <property type="entry name" value="PPM-type-like_dom_sf"/>
</dbReference>
<feature type="compositionally biased region" description="Low complexity" evidence="2">
    <location>
        <begin position="1447"/>
        <end position="1458"/>
    </location>
</feature>
<feature type="compositionally biased region" description="Low complexity" evidence="2">
    <location>
        <begin position="1161"/>
        <end position="1180"/>
    </location>
</feature>
<evidence type="ECO:0000313" key="5">
    <source>
        <dbReference type="Proteomes" id="UP001165090"/>
    </source>
</evidence>
<feature type="region of interest" description="Disordered" evidence="2">
    <location>
        <begin position="1761"/>
        <end position="1803"/>
    </location>
</feature>